<name>A0A516H0Q8_9PROT</name>
<sequence>MENPATVPAGMKKLQLLAGFLETNGPLWGRLHEDDGLPVMGFRVELRHCNPMQICHGGMLMTFADMLLSFTCGIGAGGRKFMPTIQLSGDYVGPAPLGSWVEGHGRLLRTTRNLAFAEAMITADGAPCLRTSGIMKIPSQETREGNILALFN</sequence>
<protein>
    <submittedName>
        <fullName evidence="2">PaaI family thioesterase</fullName>
    </submittedName>
</protein>
<gene>
    <name evidence="2" type="ORF">FNB15_08765</name>
</gene>
<evidence type="ECO:0000313" key="2">
    <source>
        <dbReference type="EMBL" id="QDO97352.1"/>
    </source>
</evidence>
<dbReference type="GO" id="GO:0016790">
    <property type="term" value="F:thiolester hydrolase activity"/>
    <property type="evidence" value="ECO:0007669"/>
    <property type="project" value="UniProtKB-ARBA"/>
</dbReference>
<dbReference type="InterPro" id="IPR006683">
    <property type="entry name" value="Thioestr_dom"/>
</dbReference>
<dbReference type="CDD" id="cd03443">
    <property type="entry name" value="PaaI_thioesterase"/>
    <property type="match status" value="1"/>
</dbReference>
<dbReference type="SUPFAM" id="SSF54637">
    <property type="entry name" value="Thioesterase/thiol ester dehydrase-isomerase"/>
    <property type="match status" value="1"/>
</dbReference>
<evidence type="ECO:0000259" key="1">
    <source>
        <dbReference type="Pfam" id="PF03061"/>
    </source>
</evidence>
<dbReference type="OrthoDB" id="3477511at2"/>
<dbReference type="Proteomes" id="UP000317496">
    <property type="component" value="Chromosome"/>
</dbReference>
<accession>A0A516H0Q8</accession>
<evidence type="ECO:0000313" key="3">
    <source>
        <dbReference type="Proteomes" id="UP000317496"/>
    </source>
</evidence>
<reference evidence="2 3" key="1">
    <citation type="submission" date="2019-07" db="EMBL/GenBank/DDBJ databases">
        <title>Genome sequencing for Ferrovibrio sp. K5.</title>
        <authorList>
            <person name="Park S.-J."/>
        </authorList>
    </citation>
    <scope>NUCLEOTIDE SEQUENCE [LARGE SCALE GENOMIC DNA]</scope>
    <source>
        <strain evidence="2 3">K5</strain>
    </source>
</reference>
<proteinExistence type="predicted"/>
<dbReference type="KEGG" id="fer:FNB15_08765"/>
<organism evidence="2 3">
    <name type="scientific">Ferrovibrio terrae</name>
    <dbReference type="NCBI Taxonomy" id="2594003"/>
    <lineage>
        <taxon>Bacteria</taxon>
        <taxon>Pseudomonadati</taxon>
        <taxon>Pseudomonadota</taxon>
        <taxon>Alphaproteobacteria</taxon>
        <taxon>Rhodospirillales</taxon>
        <taxon>Rhodospirillaceae</taxon>
        <taxon>Ferrovibrio</taxon>
    </lineage>
</organism>
<feature type="domain" description="Thioesterase" evidence="1">
    <location>
        <begin position="53"/>
        <end position="124"/>
    </location>
</feature>
<dbReference type="InterPro" id="IPR029069">
    <property type="entry name" value="HotDog_dom_sf"/>
</dbReference>
<dbReference type="Pfam" id="PF03061">
    <property type="entry name" value="4HBT"/>
    <property type="match status" value="1"/>
</dbReference>
<dbReference type="PANTHER" id="PTHR43240">
    <property type="entry name" value="1,4-DIHYDROXY-2-NAPHTHOYL-COA THIOESTERASE 1"/>
    <property type="match status" value="1"/>
</dbReference>
<dbReference type="EMBL" id="CP041636">
    <property type="protein sequence ID" value="QDO97352.1"/>
    <property type="molecule type" value="Genomic_DNA"/>
</dbReference>
<dbReference type="AlphaFoldDB" id="A0A516H0Q8"/>
<dbReference type="Gene3D" id="3.10.129.10">
    <property type="entry name" value="Hotdog Thioesterase"/>
    <property type="match status" value="1"/>
</dbReference>
<keyword evidence="3" id="KW-1185">Reference proteome</keyword>